<proteinExistence type="predicted"/>
<reference evidence="8" key="1">
    <citation type="journal article" date="2023" name="Int. J. Syst. Evol. Microbiol.">
        <title>Mesoterricola silvestris gen. nov., sp. nov., Mesoterricola sediminis sp. nov., Geothrix oryzae sp. nov., Geothrix edaphica sp. nov., Geothrix rubra sp. nov., and Geothrix limicola sp. nov., six novel members of Acidobacteriota isolated from soils.</title>
        <authorList>
            <person name="Itoh H."/>
            <person name="Sugisawa Y."/>
            <person name="Mise K."/>
            <person name="Xu Z."/>
            <person name="Kuniyasu M."/>
            <person name="Ushijima N."/>
            <person name="Kawano K."/>
            <person name="Kobayashi E."/>
            <person name="Shiratori Y."/>
            <person name="Masuda Y."/>
            <person name="Senoo K."/>
        </authorList>
    </citation>
    <scope>NUCLEOTIDE SEQUENCE [LARGE SCALE GENOMIC DNA]</scope>
    <source>
        <strain evidence="8">Red222</strain>
    </source>
</reference>
<dbReference type="Gene3D" id="1.10.1740.10">
    <property type="match status" value="1"/>
</dbReference>
<keyword evidence="4" id="KW-0804">Transcription</keyword>
<dbReference type="PANTHER" id="PTHR30385:SF7">
    <property type="entry name" value="RNA POLYMERASE SIGMA FACTOR FLIA"/>
    <property type="match status" value="1"/>
</dbReference>
<dbReference type="EMBL" id="AP027079">
    <property type="protein sequence ID" value="BDU68549.1"/>
    <property type="molecule type" value="Genomic_DNA"/>
</dbReference>
<dbReference type="PROSITE" id="PS00716">
    <property type="entry name" value="SIGMA70_2"/>
    <property type="match status" value="1"/>
</dbReference>
<dbReference type="NCBIfam" id="TIGR02479">
    <property type="entry name" value="FliA_WhiG"/>
    <property type="match status" value="1"/>
</dbReference>
<dbReference type="PRINTS" id="PR00046">
    <property type="entry name" value="SIGMA70FCT"/>
</dbReference>
<name>A0ABN6UUV5_9BACT</name>
<dbReference type="NCBIfam" id="NF005413">
    <property type="entry name" value="PRK06986.1"/>
    <property type="match status" value="1"/>
</dbReference>
<evidence type="ECO:0000256" key="2">
    <source>
        <dbReference type="ARBA" id="ARBA00023082"/>
    </source>
</evidence>
<keyword evidence="3" id="KW-0238">DNA-binding</keyword>
<sequence>MSSPRSDPSAVPAPPLGSEAARAVEAAPAALRPWAALAAAKAYGKGAPPAVNPAVASPAAAPTAAADAAPGAAEAQEPPEPFDRENREQIIKDYVPLVKFVAHRVASRLPSHVELDDLINSGILGLMDAIEKFEPARNIKFKTYAELRVKGAILDGLRDLDWVPRSLRRKKKDIENAYHLLEQQMGRAATDEEVAVHLGVPLEELHKNLDELKGVTLGTFVEVGEDGEGESLISFVPDPDAEDPHQTFQATEIKDILRRAMEVLPKKEKFVVQLYYFDELTMKEIGTLLNITESRVSQLHTKAMLRLRGKLLEKHIEG</sequence>
<dbReference type="CDD" id="cd06171">
    <property type="entry name" value="Sigma70_r4"/>
    <property type="match status" value="1"/>
</dbReference>
<dbReference type="Pfam" id="PF04542">
    <property type="entry name" value="Sigma70_r2"/>
    <property type="match status" value="1"/>
</dbReference>
<evidence type="ECO:0000256" key="3">
    <source>
        <dbReference type="ARBA" id="ARBA00023125"/>
    </source>
</evidence>
<dbReference type="Pfam" id="PF04545">
    <property type="entry name" value="Sigma70_r4"/>
    <property type="match status" value="1"/>
</dbReference>
<accession>A0ABN6UUV5</accession>
<dbReference type="RefSeq" id="WP_286355185.1">
    <property type="nucleotide sequence ID" value="NZ_AP027079.1"/>
</dbReference>
<dbReference type="InterPro" id="IPR007630">
    <property type="entry name" value="RNA_pol_sigma70_r4"/>
</dbReference>
<evidence type="ECO:0000256" key="5">
    <source>
        <dbReference type="SAM" id="MobiDB-lite"/>
    </source>
</evidence>
<feature type="region of interest" description="Disordered" evidence="5">
    <location>
        <begin position="1"/>
        <end position="24"/>
    </location>
</feature>
<dbReference type="SUPFAM" id="SSF88946">
    <property type="entry name" value="Sigma2 domain of RNA polymerase sigma factors"/>
    <property type="match status" value="1"/>
</dbReference>
<dbReference type="Proteomes" id="UP001242010">
    <property type="component" value="Chromosome"/>
</dbReference>
<dbReference type="PANTHER" id="PTHR30385">
    <property type="entry name" value="SIGMA FACTOR F FLAGELLAR"/>
    <property type="match status" value="1"/>
</dbReference>
<evidence type="ECO:0000259" key="6">
    <source>
        <dbReference type="PROSITE" id="PS00716"/>
    </source>
</evidence>
<evidence type="ECO:0000256" key="1">
    <source>
        <dbReference type="ARBA" id="ARBA00023015"/>
    </source>
</evidence>
<keyword evidence="2" id="KW-0731">Sigma factor</keyword>
<dbReference type="InterPro" id="IPR007627">
    <property type="entry name" value="RNA_pol_sigma70_r2"/>
</dbReference>
<dbReference type="InterPro" id="IPR012845">
    <property type="entry name" value="RNA_pol_sigma_FliA_WhiG"/>
</dbReference>
<organism evidence="7 8">
    <name type="scientific">Geothrix oryzae</name>
    <dbReference type="NCBI Taxonomy" id="2927975"/>
    <lineage>
        <taxon>Bacteria</taxon>
        <taxon>Pseudomonadati</taxon>
        <taxon>Acidobacteriota</taxon>
        <taxon>Holophagae</taxon>
        <taxon>Holophagales</taxon>
        <taxon>Holophagaceae</taxon>
        <taxon>Geothrix</taxon>
    </lineage>
</organism>
<dbReference type="Gene3D" id="1.20.140.160">
    <property type="match status" value="1"/>
</dbReference>
<dbReference type="InterPro" id="IPR000943">
    <property type="entry name" value="RNA_pol_sigma70"/>
</dbReference>
<dbReference type="Pfam" id="PF04539">
    <property type="entry name" value="Sigma70_r3"/>
    <property type="match status" value="1"/>
</dbReference>
<keyword evidence="8" id="KW-1185">Reference proteome</keyword>
<dbReference type="SUPFAM" id="SSF88659">
    <property type="entry name" value="Sigma3 and sigma4 domains of RNA polymerase sigma factors"/>
    <property type="match status" value="2"/>
</dbReference>
<evidence type="ECO:0000313" key="8">
    <source>
        <dbReference type="Proteomes" id="UP001242010"/>
    </source>
</evidence>
<dbReference type="InterPro" id="IPR013325">
    <property type="entry name" value="RNA_pol_sigma_r2"/>
</dbReference>
<feature type="region of interest" description="Disordered" evidence="5">
    <location>
        <begin position="62"/>
        <end position="83"/>
    </location>
</feature>
<dbReference type="InterPro" id="IPR014284">
    <property type="entry name" value="RNA_pol_sigma-70_dom"/>
</dbReference>
<keyword evidence="1" id="KW-0805">Transcription regulation</keyword>
<evidence type="ECO:0000256" key="4">
    <source>
        <dbReference type="ARBA" id="ARBA00023163"/>
    </source>
</evidence>
<gene>
    <name evidence="7" type="ORF">GETHOR_06500</name>
</gene>
<dbReference type="NCBIfam" id="TIGR02937">
    <property type="entry name" value="sigma70-ECF"/>
    <property type="match status" value="1"/>
</dbReference>
<dbReference type="InterPro" id="IPR013324">
    <property type="entry name" value="RNA_pol_sigma_r3/r4-like"/>
</dbReference>
<feature type="compositionally biased region" description="Low complexity" evidence="5">
    <location>
        <begin position="62"/>
        <end position="76"/>
    </location>
</feature>
<dbReference type="InterPro" id="IPR007624">
    <property type="entry name" value="RNA_pol_sigma70_r3"/>
</dbReference>
<feature type="domain" description="RNA polymerase sigma-70" evidence="6">
    <location>
        <begin position="281"/>
        <end position="307"/>
    </location>
</feature>
<protein>
    <recommendedName>
        <fullName evidence="6">RNA polymerase sigma-70 domain-containing protein</fullName>
    </recommendedName>
</protein>
<evidence type="ECO:0000313" key="7">
    <source>
        <dbReference type="EMBL" id="BDU68549.1"/>
    </source>
</evidence>